<accession>A0A6J4VRQ4</accession>
<feature type="non-terminal residue" evidence="2">
    <location>
        <position position="1"/>
    </location>
</feature>
<evidence type="ECO:0000313" key="2">
    <source>
        <dbReference type="EMBL" id="CAA9587232.1"/>
    </source>
</evidence>
<organism evidence="2">
    <name type="scientific">uncultured Thermomicrobiales bacterium</name>
    <dbReference type="NCBI Taxonomy" id="1645740"/>
    <lineage>
        <taxon>Bacteria</taxon>
        <taxon>Pseudomonadati</taxon>
        <taxon>Thermomicrobiota</taxon>
        <taxon>Thermomicrobia</taxon>
        <taxon>Thermomicrobiales</taxon>
        <taxon>environmental samples</taxon>
    </lineage>
</organism>
<feature type="compositionally biased region" description="Basic and acidic residues" evidence="1">
    <location>
        <begin position="79"/>
        <end position="91"/>
    </location>
</feature>
<proteinExistence type="predicted"/>
<protein>
    <submittedName>
        <fullName evidence="2">Uncharacterized protein</fullName>
    </submittedName>
</protein>
<dbReference type="AlphaFoldDB" id="A0A6J4VRQ4"/>
<feature type="compositionally biased region" description="Basic residues" evidence="1">
    <location>
        <begin position="30"/>
        <end position="45"/>
    </location>
</feature>
<dbReference type="EMBL" id="CADCWN010000322">
    <property type="protein sequence ID" value="CAA9587232.1"/>
    <property type="molecule type" value="Genomic_DNA"/>
</dbReference>
<sequence>DAQAPPSLPGDRAGDSRDHPHARRGEPLHHRGRGRPDRRRRHGPRAGRPDLHADQHAAAQGRPGGGARDRPSGLARARAVGDHLHHPDLGRGGRRRHRHRRDRQAQGAGRPRALGRGHPARL</sequence>
<feature type="compositionally biased region" description="Basic residues" evidence="1">
    <location>
        <begin position="113"/>
        <end position="122"/>
    </location>
</feature>
<feature type="compositionally biased region" description="Basic and acidic residues" evidence="1">
    <location>
        <begin position="12"/>
        <end position="29"/>
    </location>
</feature>
<gene>
    <name evidence="2" type="ORF">AVDCRST_MAG18-4086</name>
</gene>
<feature type="non-terminal residue" evidence="2">
    <location>
        <position position="122"/>
    </location>
</feature>
<name>A0A6J4VRQ4_9BACT</name>
<evidence type="ECO:0000256" key="1">
    <source>
        <dbReference type="SAM" id="MobiDB-lite"/>
    </source>
</evidence>
<feature type="compositionally biased region" description="Basic residues" evidence="1">
    <location>
        <begin position="92"/>
        <end position="102"/>
    </location>
</feature>
<feature type="region of interest" description="Disordered" evidence="1">
    <location>
        <begin position="1"/>
        <end position="122"/>
    </location>
</feature>
<reference evidence="2" key="1">
    <citation type="submission" date="2020-02" db="EMBL/GenBank/DDBJ databases">
        <authorList>
            <person name="Meier V. D."/>
        </authorList>
    </citation>
    <scope>NUCLEOTIDE SEQUENCE</scope>
    <source>
        <strain evidence="2">AVDCRST_MAG18</strain>
    </source>
</reference>